<protein>
    <submittedName>
        <fullName evidence="1">Uncharacterized protein</fullName>
    </submittedName>
</protein>
<organism evidence="1 2">
    <name type="scientific">Necator americanus</name>
    <name type="common">Human hookworm</name>
    <dbReference type="NCBI Taxonomy" id="51031"/>
    <lineage>
        <taxon>Eukaryota</taxon>
        <taxon>Metazoa</taxon>
        <taxon>Ecdysozoa</taxon>
        <taxon>Nematoda</taxon>
        <taxon>Chromadorea</taxon>
        <taxon>Rhabditida</taxon>
        <taxon>Rhabditina</taxon>
        <taxon>Rhabditomorpha</taxon>
        <taxon>Strongyloidea</taxon>
        <taxon>Ancylostomatidae</taxon>
        <taxon>Bunostominae</taxon>
        <taxon>Necator</taxon>
    </lineage>
</organism>
<dbReference type="Proteomes" id="UP001303046">
    <property type="component" value="Unassembled WGS sequence"/>
</dbReference>
<accession>A0ABR1E3Q8</accession>
<dbReference type="EMBL" id="JAVFWL010000005">
    <property type="protein sequence ID" value="KAK6757281.1"/>
    <property type="molecule type" value="Genomic_DNA"/>
</dbReference>
<evidence type="ECO:0000313" key="2">
    <source>
        <dbReference type="Proteomes" id="UP001303046"/>
    </source>
</evidence>
<evidence type="ECO:0000313" key="1">
    <source>
        <dbReference type="EMBL" id="KAK6757281.1"/>
    </source>
</evidence>
<comment type="caution">
    <text evidence="1">The sequence shown here is derived from an EMBL/GenBank/DDBJ whole genome shotgun (WGS) entry which is preliminary data.</text>
</comment>
<gene>
    <name evidence="1" type="primary">Necator_chrV.g20024</name>
    <name evidence="1" type="ORF">RB195_015232</name>
</gene>
<keyword evidence="2" id="KW-1185">Reference proteome</keyword>
<reference evidence="1 2" key="1">
    <citation type="submission" date="2023-08" db="EMBL/GenBank/DDBJ databases">
        <title>A Necator americanus chromosomal reference genome.</title>
        <authorList>
            <person name="Ilik V."/>
            <person name="Petrzelkova K.J."/>
            <person name="Pardy F."/>
            <person name="Fuh T."/>
            <person name="Niatou-Singa F.S."/>
            <person name="Gouil Q."/>
            <person name="Baker L."/>
            <person name="Ritchie M.E."/>
            <person name="Jex A.R."/>
            <person name="Gazzola D."/>
            <person name="Li H."/>
            <person name="Toshio Fujiwara R."/>
            <person name="Zhan B."/>
            <person name="Aroian R.V."/>
            <person name="Pafco B."/>
            <person name="Schwarz E.M."/>
        </authorList>
    </citation>
    <scope>NUCLEOTIDE SEQUENCE [LARGE SCALE GENOMIC DNA]</scope>
    <source>
        <strain evidence="1 2">Aroian</strain>
        <tissue evidence="1">Whole animal</tissue>
    </source>
</reference>
<name>A0ABR1E3Q8_NECAM</name>
<proteinExistence type="predicted"/>
<sequence>MLGMRSRRLWNYDEGKNSVRDLGVDQEGVRVKRVPADFRACLDHGSAEQLARNRIPKELSFAAAQLCGSAHRSAHLFPVICDIASVARISIWIKEKRKKERGKVEQNFDGLVRGVGRIAQGDDWRKKKKKKQETKIL</sequence>